<organism evidence="1">
    <name type="scientific">marine metagenome</name>
    <dbReference type="NCBI Taxonomy" id="408172"/>
    <lineage>
        <taxon>unclassified sequences</taxon>
        <taxon>metagenomes</taxon>
        <taxon>ecological metagenomes</taxon>
    </lineage>
</organism>
<gene>
    <name evidence="1" type="ORF">METZ01_LOCUS177833</name>
</gene>
<evidence type="ECO:0000313" key="1">
    <source>
        <dbReference type="EMBL" id="SVB24979.1"/>
    </source>
</evidence>
<sequence>MVIYLIDSKRVGKILDDRKSFPLE</sequence>
<proteinExistence type="predicted"/>
<reference evidence="1" key="1">
    <citation type="submission" date="2018-05" db="EMBL/GenBank/DDBJ databases">
        <authorList>
            <person name="Lanie J.A."/>
            <person name="Ng W.-L."/>
            <person name="Kazmierczak K.M."/>
            <person name="Andrzejewski T.M."/>
            <person name="Davidsen T.M."/>
            <person name="Wayne K.J."/>
            <person name="Tettelin H."/>
            <person name="Glass J.I."/>
            <person name="Rusch D."/>
            <person name="Podicherti R."/>
            <person name="Tsui H.-C.T."/>
            <person name="Winkler M.E."/>
        </authorList>
    </citation>
    <scope>NUCLEOTIDE SEQUENCE</scope>
</reference>
<protein>
    <submittedName>
        <fullName evidence="1">Uncharacterized protein</fullName>
    </submittedName>
</protein>
<dbReference type="EMBL" id="UINC01034321">
    <property type="protein sequence ID" value="SVB24979.1"/>
    <property type="molecule type" value="Genomic_DNA"/>
</dbReference>
<dbReference type="AlphaFoldDB" id="A0A382CGK1"/>
<accession>A0A382CGK1</accession>
<name>A0A382CGK1_9ZZZZ</name>